<organism evidence="3 4">
    <name type="scientific">Strongyloides papillosus</name>
    <name type="common">Intestinal threadworm</name>
    <dbReference type="NCBI Taxonomy" id="174720"/>
    <lineage>
        <taxon>Eukaryota</taxon>
        <taxon>Metazoa</taxon>
        <taxon>Ecdysozoa</taxon>
        <taxon>Nematoda</taxon>
        <taxon>Chromadorea</taxon>
        <taxon>Rhabditida</taxon>
        <taxon>Tylenchina</taxon>
        <taxon>Panagrolaimomorpha</taxon>
        <taxon>Strongyloidoidea</taxon>
        <taxon>Strongyloididae</taxon>
        <taxon>Strongyloides</taxon>
    </lineage>
</organism>
<dbReference type="AlphaFoldDB" id="A0A0N5BU41"/>
<protein>
    <submittedName>
        <fullName evidence="4">Gram_pos_anchor domain-containing protein</fullName>
    </submittedName>
</protein>
<keyword evidence="3" id="KW-1185">Reference proteome</keyword>
<feature type="transmembrane region" description="Helical" evidence="2">
    <location>
        <begin position="57"/>
        <end position="78"/>
    </location>
</feature>
<feature type="compositionally biased region" description="Basic and acidic residues" evidence="1">
    <location>
        <begin position="36"/>
        <end position="50"/>
    </location>
</feature>
<feature type="compositionally biased region" description="Polar residues" evidence="1">
    <location>
        <begin position="1"/>
        <end position="35"/>
    </location>
</feature>
<keyword evidence="2" id="KW-0472">Membrane</keyword>
<keyword evidence="2" id="KW-1133">Transmembrane helix</keyword>
<sequence length="103" mass="11058">MAGEDVTNTNTQDQKNGQNVVSGNTIKNNVSNDNVNEAKSRNDNEIESKETAIPTDYTPFLAMGGIFIVVIGVLLVVVSKNRSSLKKGAVANESSSTSRTRTR</sequence>
<name>A0A0N5BU41_STREA</name>
<feature type="region of interest" description="Disordered" evidence="1">
    <location>
        <begin position="1"/>
        <end position="50"/>
    </location>
</feature>
<accession>A0A0N5BU41</accession>
<keyword evidence="2" id="KW-0812">Transmembrane</keyword>
<proteinExistence type="predicted"/>
<dbReference type="WBParaSite" id="SPAL_0000936400.1">
    <property type="protein sequence ID" value="SPAL_0000936400.1"/>
    <property type="gene ID" value="SPAL_0000936400"/>
</dbReference>
<evidence type="ECO:0000313" key="3">
    <source>
        <dbReference type="Proteomes" id="UP000046392"/>
    </source>
</evidence>
<evidence type="ECO:0000256" key="1">
    <source>
        <dbReference type="SAM" id="MobiDB-lite"/>
    </source>
</evidence>
<feature type="compositionally biased region" description="Low complexity" evidence="1">
    <location>
        <begin position="94"/>
        <end position="103"/>
    </location>
</feature>
<feature type="region of interest" description="Disordered" evidence="1">
    <location>
        <begin position="82"/>
        <end position="103"/>
    </location>
</feature>
<reference evidence="4" key="1">
    <citation type="submission" date="2017-02" db="UniProtKB">
        <authorList>
            <consortium name="WormBaseParasite"/>
        </authorList>
    </citation>
    <scope>IDENTIFICATION</scope>
</reference>
<dbReference type="Proteomes" id="UP000046392">
    <property type="component" value="Unplaced"/>
</dbReference>
<evidence type="ECO:0000313" key="4">
    <source>
        <dbReference type="WBParaSite" id="SPAL_0000936400.1"/>
    </source>
</evidence>
<evidence type="ECO:0000256" key="2">
    <source>
        <dbReference type="SAM" id="Phobius"/>
    </source>
</evidence>